<keyword evidence="2" id="KW-1185">Reference proteome</keyword>
<name>A0ABS8SRU7_DATST</name>
<dbReference type="EMBL" id="JACEIK010000732">
    <property type="protein sequence ID" value="MCD7461550.1"/>
    <property type="molecule type" value="Genomic_DNA"/>
</dbReference>
<organism evidence="1 2">
    <name type="scientific">Datura stramonium</name>
    <name type="common">Jimsonweed</name>
    <name type="synonym">Common thornapple</name>
    <dbReference type="NCBI Taxonomy" id="4076"/>
    <lineage>
        <taxon>Eukaryota</taxon>
        <taxon>Viridiplantae</taxon>
        <taxon>Streptophyta</taxon>
        <taxon>Embryophyta</taxon>
        <taxon>Tracheophyta</taxon>
        <taxon>Spermatophyta</taxon>
        <taxon>Magnoliopsida</taxon>
        <taxon>eudicotyledons</taxon>
        <taxon>Gunneridae</taxon>
        <taxon>Pentapetalae</taxon>
        <taxon>asterids</taxon>
        <taxon>lamiids</taxon>
        <taxon>Solanales</taxon>
        <taxon>Solanaceae</taxon>
        <taxon>Solanoideae</taxon>
        <taxon>Datureae</taxon>
        <taxon>Datura</taxon>
    </lineage>
</organism>
<reference evidence="1 2" key="1">
    <citation type="journal article" date="2021" name="BMC Genomics">
        <title>Datura genome reveals duplications of psychoactive alkaloid biosynthetic genes and high mutation rate following tissue culture.</title>
        <authorList>
            <person name="Rajewski A."/>
            <person name="Carter-House D."/>
            <person name="Stajich J."/>
            <person name="Litt A."/>
        </authorList>
    </citation>
    <scope>NUCLEOTIDE SEQUENCE [LARGE SCALE GENOMIC DNA]</scope>
    <source>
        <strain evidence="1">AR-01</strain>
    </source>
</reference>
<protein>
    <submittedName>
        <fullName evidence="1">Uncharacterized protein</fullName>
    </submittedName>
</protein>
<evidence type="ECO:0000313" key="1">
    <source>
        <dbReference type="EMBL" id="MCD7461550.1"/>
    </source>
</evidence>
<sequence>MLLYYRESFAYVSFVNFTLPWSDDSLFHFVENPICNFELLDLAKGDDMDLLSLVPSFLCSQPQGPAQDCHLPGAVHEKDHVEWGFDKLFQPLEILFEKMQRVLEEFVIISKRRMCDRCSNNCLSPIFISIDLEAVGLQGSFTKFMIIFRE</sequence>
<evidence type="ECO:0000313" key="2">
    <source>
        <dbReference type="Proteomes" id="UP000823775"/>
    </source>
</evidence>
<comment type="caution">
    <text evidence="1">The sequence shown here is derived from an EMBL/GenBank/DDBJ whole genome shotgun (WGS) entry which is preliminary data.</text>
</comment>
<dbReference type="Proteomes" id="UP000823775">
    <property type="component" value="Unassembled WGS sequence"/>
</dbReference>
<accession>A0ABS8SRU7</accession>
<gene>
    <name evidence="1" type="ORF">HAX54_046406</name>
</gene>
<proteinExistence type="predicted"/>